<dbReference type="AlphaFoldDB" id="A0A392T390"/>
<protein>
    <submittedName>
        <fullName evidence="3">Lipoxygenase L-3</fullName>
    </submittedName>
</protein>
<evidence type="ECO:0000313" key="3">
    <source>
        <dbReference type="EMBL" id="MCI55581.1"/>
    </source>
</evidence>
<feature type="compositionally biased region" description="Basic and acidic residues" evidence="1">
    <location>
        <begin position="13"/>
        <end position="27"/>
    </location>
</feature>
<dbReference type="InterPro" id="IPR013819">
    <property type="entry name" value="LipOase_C"/>
</dbReference>
<evidence type="ECO:0000259" key="2">
    <source>
        <dbReference type="PROSITE" id="PS51393"/>
    </source>
</evidence>
<proteinExistence type="predicted"/>
<sequence length="27" mass="3065">TYLPSETPSPLVKYKEEELQNLRGDGT</sequence>
<name>A0A392T390_9FABA</name>
<dbReference type="Gene3D" id="4.10.375.10">
    <property type="entry name" value="Lipoxygenase-1, Domain 2"/>
    <property type="match status" value="1"/>
</dbReference>
<dbReference type="Proteomes" id="UP000265520">
    <property type="component" value="Unassembled WGS sequence"/>
</dbReference>
<accession>A0A392T390</accession>
<organism evidence="3 4">
    <name type="scientific">Trifolium medium</name>
    <dbReference type="NCBI Taxonomy" id="97028"/>
    <lineage>
        <taxon>Eukaryota</taxon>
        <taxon>Viridiplantae</taxon>
        <taxon>Streptophyta</taxon>
        <taxon>Embryophyta</taxon>
        <taxon>Tracheophyta</taxon>
        <taxon>Spermatophyta</taxon>
        <taxon>Magnoliopsida</taxon>
        <taxon>eudicotyledons</taxon>
        <taxon>Gunneridae</taxon>
        <taxon>Pentapetalae</taxon>
        <taxon>rosids</taxon>
        <taxon>fabids</taxon>
        <taxon>Fabales</taxon>
        <taxon>Fabaceae</taxon>
        <taxon>Papilionoideae</taxon>
        <taxon>50 kb inversion clade</taxon>
        <taxon>NPAAA clade</taxon>
        <taxon>Hologalegina</taxon>
        <taxon>IRL clade</taxon>
        <taxon>Trifolieae</taxon>
        <taxon>Trifolium</taxon>
    </lineage>
</organism>
<reference evidence="3 4" key="1">
    <citation type="journal article" date="2018" name="Front. Plant Sci.">
        <title>Red Clover (Trifolium pratense) and Zigzag Clover (T. medium) - A Picture of Genomic Similarities and Differences.</title>
        <authorList>
            <person name="Dluhosova J."/>
            <person name="Istvanek J."/>
            <person name="Nedelnik J."/>
            <person name="Repkova J."/>
        </authorList>
    </citation>
    <scope>NUCLEOTIDE SEQUENCE [LARGE SCALE GENOMIC DNA]</scope>
    <source>
        <strain evidence="4">cv. 10/8</strain>
        <tissue evidence="3">Leaf</tissue>
    </source>
</reference>
<evidence type="ECO:0000256" key="1">
    <source>
        <dbReference type="SAM" id="MobiDB-lite"/>
    </source>
</evidence>
<feature type="domain" description="Lipoxygenase" evidence="2">
    <location>
        <begin position="1"/>
        <end position="27"/>
    </location>
</feature>
<dbReference type="GO" id="GO:0016702">
    <property type="term" value="F:oxidoreductase activity, acting on single donors with incorporation of molecular oxygen, incorporation of two atoms of oxygen"/>
    <property type="evidence" value="ECO:0007669"/>
    <property type="project" value="InterPro"/>
</dbReference>
<feature type="region of interest" description="Disordered" evidence="1">
    <location>
        <begin position="1"/>
        <end position="27"/>
    </location>
</feature>
<evidence type="ECO:0000313" key="4">
    <source>
        <dbReference type="Proteomes" id="UP000265520"/>
    </source>
</evidence>
<dbReference type="GO" id="GO:0046872">
    <property type="term" value="F:metal ion binding"/>
    <property type="evidence" value="ECO:0007669"/>
    <property type="project" value="InterPro"/>
</dbReference>
<feature type="non-terminal residue" evidence="3">
    <location>
        <position position="1"/>
    </location>
</feature>
<dbReference type="PROSITE" id="PS51393">
    <property type="entry name" value="LIPOXYGENASE_3"/>
    <property type="match status" value="1"/>
</dbReference>
<comment type="caution">
    <text evidence="3">The sequence shown here is derived from an EMBL/GenBank/DDBJ whole genome shotgun (WGS) entry which is preliminary data.</text>
</comment>
<dbReference type="EMBL" id="LXQA010498609">
    <property type="protein sequence ID" value="MCI55581.1"/>
    <property type="molecule type" value="Genomic_DNA"/>
</dbReference>
<keyword evidence="4" id="KW-1185">Reference proteome</keyword>